<evidence type="ECO:0008006" key="14">
    <source>
        <dbReference type="Google" id="ProtNLM"/>
    </source>
</evidence>
<dbReference type="OrthoDB" id="6500128at2759"/>
<dbReference type="InterPro" id="IPR003439">
    <property type="entry name" value="ABC_transporter-like_ATP-bd"/>
</dbReference>
<evidence type="ECO:0000256" key="8">
    <source>
        <dbReference type="ARBA" id="ARBA00023136"/>
    </source>
</evidence>
<keyword evidence="5" id="KW-0547">Nucleotide-binding</keyword>
<dbReference type="GO" id="GO:0016887">
    <property type="term" value="F:ATP hydrolysis activity"/>
    <property type="evidence" value="ECO:0007669"/>
    <property type="project" value="InterPro"/>
</dbReference>
<evidence type="ECO:0000256" key="7">
    <source>
        <dbReference type="ARBA" id="ARBA00022989"/>
    </source>
</evidence>
<dbReference type="CDD" id="cd18579">
    <property type="entry name" value="ABC_6TM_ABCC_D1"/>
    <property type="match status" value="1"/>
</dbReference>
<gene>
    <name evidence="12" type="ORF">TBRA_LOCUS6866</name>
</gene>
<dbReference type="GO" id="GO:0140359">
    <property type="term" value="F:ABC-type transporter activity"/>
    <property type="evidence" value="ECO:0007669"/>
    <property type="project" value="InterPro"/>
</dbReference>
<reference evidence="12 13" key="1">
    <citation type="submission" date="2020-02" db="EMBL/GenBank/DDBJ databases">
        <authorList>
            <person name="Ferguson B K."/>
        </authorList>
    </citation>
    <scope>NUCLEOTIDE SEQUENCE [LARGE SCALE GENOMIC DNA]</scope>
</reference>
<evidence type="ECO:0000256" key="2">
    <source>
        <dbReference type="ARBA" id="ARBA00009726"/>
    </source>
</evidence>
<dbReference type="AlphaFoldDB" id="A0A6H5IDF4"/>
<evidence type="ECO:0000256" key="5">
    <source>
        <dbReference type="ARBA" id="ARBA00022741"/>
    </source>
</evidence>
<keyword evidence="4 9" id="KW-0812">Transmembrane</keyword>
<evidence type="ECO:0000313" key="12">
    <source>
        <dbReference type="EMBL" id="CAB0034968.1"/>
    </source>
</evidence>
<evidence type="ECO:0000259" key="10">
    <source>
        <dbReference type="PROSITE" id="PS50893"/>
    </source>
</evidence>
<protein>
    <recommendedName>
        <fullName evidence="14">ABC transmembrane type-1 domain-containing protein</fullName>
    </recommendedName>
</protein>
<dbReference type="Pfam" id="PF00005">
    <property type="entry name" value="ABC_tran"/>
    <property type="match status" value="1"/>
</dbReference>
<dbReference type="EMBL" id="CADCXV010000764">
    <property type="protein sequence ID" value="CAB0034968.1"/>
    <property type="molecule type" value="Genomic_DNA"/>
</dbReference>
<dbReference type="PROSITE" id="PS00211">
    <property type="entry name" value="ABC_TRANSPORTER_1"/>
    <property type="match status" value="1"/>
</dbReference>
<comment type="similarity">
    <text evidence="2">Belongs to the ABC transporter superfamily. ABCC family. Conjugate transporter (TC 3.A.1.208) subfamily.</text>
</comment>
<name>A0A6H5IDF4_9HYME</name>
<dbReference type="PANTHER" id="PTHR24223:SF456">
    <property type="entry name" value="MULTIDRUG RESISTANCE-ASSOCIATED PROTEIN LETHAL(2)03659"/>
    <property type="match status" value="1"/>
</dbReference>
<evidence type="ECO:0000259" key="11">
    <source>
        <dbReference type="PROSITE" id="PS50929"/>
    </source>
</evidence>
<dbReference type="Gene3D" id="3.40.50.300">
    <property type="entry name" value="P-loop containing nucleotide triphosphate hydrolases"/>
    <property type="match status" value="1"/>
</dbReference>
<dbReference type="Gene3D" id="1.20.1560.10">
    <property type="entry name" value="ABC transporter type 1, transmembrane domain"/>
    <property type="match status" value="1"/>
</dbReference>
<keyword evidence="3" id="KW-0813">Transport</keyword>
<feature type="domain" description="ABC transporter" evidence="10">
    <location>
        <begin position="375"/>
        <end position="604"/>
    </location>
</feature>
<evidence type="ECO:0000256" key="9">
    <source>
        <dbReference type="SAM" id="Phobius"/>
    </source>
</evidence>
<dbReference type="InterPro" id="IPR017871">
    <property type="entry name" value="ABC_transporter-like_CS"/>
</dbReference>
<keyword evidence="8 9" id="KW-0472">Membrane</keyword>
<sequence>MVYAAALDLRGKDRATLHTIIWRHNRVLVYGQELCEIVRYIFFAIFCSYGSFLIFGTIVIGEIMSASALGPADVLLHLGRLDDARTSTRLRWTVLLGEFGEYSQSEALQQSQYSHGHENSGCDRVVGLQKTLSSETSAGAIVNIVANDVNRLNQVMIYVHYIWSAPLLTIAVSGLVYVQVGFKPLIGVVVLIALVFIQVYTGKLSAEQRRETSSKTDERVRLMDEIISGVQVIKMYAWEKPFGKLIELVRHLELRMFRKTCYPRSFYMTSYIFATRLSLFFALVLMVFTKVPLVPREIFLVASFYNALAESLIAQLVRGYPEIVESSVTVARVKSFLMLSECKREDNVHYIKNISTTSRKKTNDVVFKTDVDKSIILKDLTVKWRPEAPKTILESVNLEMDKGKLYAIIGKVGSGKSSLLAAILGETHLVDGCAIVNGQLSYLHQNSWVFASTVHRNVVFCEKVDERRYRGVIDVCCLGQDFEQFPEGDRTVVGEKGVSLSGGQKARISLARAVYRQADIYLLDDPLSAIEFEKARRKQHSNLGLRLRGLDRPHRRLQSGSFPPVLLGLSAKQRGPAQSGLSRRRSSTHELLSCQSERPIVESLLQRHGLGRRKSAQGHARHGADILVHARRHAGHLQRQRDTRRAGLDVAVPLPLAEANISDRRHEHEAPGSHEYIMKI</sequence>
<dbReference type="InterPro" id="IPR027417">
    <property type="entry name" value="P-loop_NTPase"/>
</dbReference>
<dbReference type="InterPro" id="IPR050173">
    <property type="entry name" value="ABC_transporter_C-like"/>
</dbReference>
<organism evidence="12 13">
    <name type="scientific">Trichogramma brassicae</name>
    <dbReference type="NCBI Taxonomy" id="86971"/>
    <lineage>
        <taxon>Eukaryota</taxon>
        <taxon>Metazoa</taxon>
        <taxon>Ecdysozoa</taxon>
        <taxon>Arthropoda</taxon>
        <taxon>Hexapoda</taxon>
        <taxon>Insecta</taxon>
        <taxon>Pterygota</taxon>
        <taxon>Neoptera</taxon>
        <taxon>Endopterygota</taxon>
        <taxon>Hymenoptera</taxon>
        <taxon>Apocrita</taxon>
        <taxon>Proctotrupomorpha</taxon>
        <taxon>Chalcidoidea</taxon>
        <taxon>Trichogrammatidae</taxon>
        <taxon>Trichogramma</taxon>
    </lineage>
</organism>
<dbReference type="InterPro" id="IPR003593">
    <property type="entry name" value="AAA+_ATPase"/>
</dbReference>
<dbReference type="GO" id="GO:0005524">
    <property type="term" value="F:ATP binding"/>
    <property type="evidence" value="ECO:0007669"/>
    <property type="project" value="UniProtKB-KW"/>
</dbReference>
<keyword evidence="13" id="KW-1185">Reference proteome</keyword>
<dbReference type="Proteomes" id="UP000479190">
    <property type="component" value="Unassembled WGS sequence"/>
</dbReference>
<evidence type="ECO:0000256" key="1">
    <source>
        <dbReference type="ARBA" id="ARBA00004141"/>
    </source>
</evidence>
<feature type="transmembrane region" description="Helical" evidence="9">
    <location>
        <begin position="37"/>
        <end position="60"/>
    </location>
</feature>
<proteinExistence type="inferred from homology"/>
<dbReference type="GO" id="GO:0016020">
    <property type="term" value="C:membrane"/>
    <property type="evidence" value="ECO:0007669"/>
    <property type="project" value="UniProtKB-SubCell"/>
</dbReference>
<dbReference type="InterPro" id="IPR044746">
    <property type="entry name" value="ABCC_6TM_D1"/>
</dbReference>
<keyword evidence="6" id="KW-0067">ATP-binding</keyword>
<dbReference type="SUPFAM" id="SSF90123">
    <property type="entry name" value="ABC transporter transmembrane region"/>
    <property type="match status" value="1"/>
</dbReference>
<feature type="transmembrane region" description="Helical" evidence="9">
    <location>
        <begin position="158"/>
        <end position="178"/>
    </location>
</feature>
<dbReference type="PROSITE" id="PS50929">
    <property type="entry name" value="ABC_TM1F"/>
    <property type="match status" value="1"/>
</dbReference>
<accession>A0A6H5IDF4</accession>
<feature type="transmembrane region" description="Helical" evidence="9">
    <location>
        <begin position="184"/>
        <end position="201"/>
    </location>
</feature>
<evidence type="ECO:0000256" key="3">
    <source>
        <dbReference type="ARBA" id="ARBA00022448"/>
    </source>
</evidence>
<dbReference type="Pfam" id="PF00664">
    <property type="entry name" value="ABC_membrane"/>
    <property type="match status" value="1"/>
</dbReference>
<dbReference type="InterPro" id="IPR036640">
    <property type="entry name" value="ABC1_TM_sf"/>
</dbReference>
<evidence type="ECO:0000256" key="6">
    <source>
        <dbReference type="ARBA" id="ARBA00022840"/>
    </source>
</evidence>
<evidence type="ECO:0000256" key="4">
    <source>
        <dbReference type="ARBA" id="ARBA00022692"/>
    </source>
</evidence>
<keyword evidence="7 9" id="KW-1133">Transmembrane helix</keyword>
<evidence type="ECO:0000313" key="13">
    <source>
        <dbReference type="Proteomes" id="UP000479190"/>
    </source>
</evidence>
<dbReference type="PANTHER" id="PTHR24223">
    <property type="entry name" value="ATP-BINDING CASSETTE SUB-FAMILY C"/>
    <property type="match status" value="1"/>
</dbReference>
<comment type="subcellular location">
    <subcellularLocation>
        <location evidence="1">Membrane</location>
        <topology evidence="1">Multi-pass membrane protein</topology>
    </subcellularLocation>
</comment>
<dbReference type="InterPro" id="IPR011527">
    <property type="entry name" value="ABC1_TM_dom"/>
</dbReference>
<dbReference type="SMART" id="SM00382">
    <property type="entry name" value="AAA"/>
    <property type="match status" value="1"/>
</dbReference>
<feature type="transmembrane region" description="Helical" evidence="9">
    <location>
        <begin position="265"/>
        <end position="288"/>
    </location>
</feature>
<dbReference type="PROSITE" id="PS50893">
    <property type="entry name" value="ABC_TRANSPORTER_2"/>
    <property type="match status" value="1"/>
</dbReference>
<feature type="domain" description="ABC transmembrane type-1" evidence="11">
    <location>
        <begin position="135"/>
        <end position="325"/>
    </location>
</feature>
<dbReference type="SUPFAM" id="SSF52540">
    <property type="entry name" value="P-loop containing nucleoside triphosphate hydrolases"/>
    <property type="match status" value="1"/>
</dbReference>